<evidence type="ECO:0000256" key="1">
    <source>
        <dbReference type="SAM" id="MobiDB-lite"/>
    </source>
</evidence>
<dbReference type="AlphaFoldDB" id="A0A6A6BSV2"/>
<feature type="compositionally biased region" description="Basic and acidic residues" evidence="1">
    <location>
        <begin position="23"/>
        <end position="43"/>
    </location>
</feature>
<organism evidence="2 3">
    <name type="scientific">Aplosporella prunicola CBS 121167</name>
    <dbReference type="NCBI Taxonomy" id="1176127"/>
    <lineage>
        <taxon>Eukaryota</taxon>
        <taxon>Fungi</taxon>
        <taxon>Dikarya</taxon>
        <taxon>Ascomycota</taxon>
        <taxon>Pezizomycotina</taxon>
        <taxon>Dothideomycetes</taxon>
        <taxon>Dothideomycetes incertae sedis</taxon>
        <taxon>Botryosphaeriales</taxon>
        <taxon>Aplosporellaceae</taxon>
        <taxon>Aplosporella</taxon>
    </lineage>
</organism>
<dbReference type="EMBL" id="ML995476">
    <property type="protein sequence ID" value="KAF2146324.1"/>
    <property type="molecule type" value="Genomic_DNA"/>
</dbReference>
<protein>
    <submittedName>
        <fullName evidence="2">Uncharacterized protein</fullName>
    </submittedName>
</protein>
<proteinExistence type="predicted"/>
<evidence type="ECO:0000313" key="3">
    <source>
        <dbReference type="Proteomes" id="UP000799438"/>
    </source>
</evidence>
<reference evidence="2" key="1">
    <citation type="journal article" date="2020" name="Stud. Mycol.">
        <title>101 Dothideomycetes genomes: a test case for predicting lifestyles and emergence of pathogens.</title>
        <authorList>
            <person name="Haridas S."/>
            <person name="Albert R."/>
            <person name="Binder M."/>
            <person name="Bloem J."/>
            <person name="Labutti K."/>
            <person name="Salamov A."/>
            <person name="Andreopoulos B."/>
            <person name="Baker S."/>
            <person name="Barry K."/>
            <person name="Bills G."/>
            <person name="Bluhm B."/>
            <person name="Cannon C."/>
            <person name="Castanera R."/>
            <person name="Culley D."/>
            <person name="Daum C."/>
            <person name="Ezra D."/>
            <person name="Gonzalez J."/>
            <person name="Henrissat B."/>
            <person name="Kuo A."/>
            <person name="Liang C."/>
            <person name="Lipzen A."/>
            <person name="Lutzoni F."/>
            <person name="Magnuson J."/>
            <person name="Mondo S."/>
            <person name="Nolan M."/>
            <person name="Ohm R."/>
            <person name="Pangilinan J."/>
            <person name="Park H.-J."/>
            <person name="Ramirez L."/>
            <person name="Alfaro M."/>
            <person name="Sun H."/>
            <person name="Tritt A."/>
            <person name="Yoshinaga Y."/>
            <person name="Zwiers L.-H."/>
            <person name="Turgeon B."/>
            <person name="Goodwin S."/>
            <person name="Spatafora J."/>
            <person name="Crous P."/>
            <person name="Grigoriev I."/>
        </authorList>
    </citation>
    <scope>NUCLEOTIDE SEQUENCE</scope>
    <source>
        <strain evidence="2">CBS 121167</strain>
    </source>
</reference>
<name>A0A6A6BSV2_9PEZI</name>
<feature type="region of interest" description="Disordered" evidence="1">
    <location>
        <begin position="16"/>
        <end position="69"/>
    </location>
</feature>
<evidence type="ECO:0000313" key="2">
    <source>
        <dbReference type="EMBL" id="KAF2146324.1"/>
    </source>
</evidence>
<keyword evidence="3" id="KW-1185">Reference proteome</keyword>
<dbReference type="RefSeq" id="XP_033402033.1">
    <property type="nucleotide sequence ID" value="XM_033539798.1"/>
</dbReference>
<accession>A0A6A6BSV2</accession>
<sequence length="69" mass="8292">MRLEIRVKDDRFQGHKTLFSDQSKQREKKSCLVKQKTSEEKKMLRTGRKHGMTRKKLNNMNGREQKDLT</sequence>
<dbReference type="GeneID" id="54297294"/>
<gene>
    <name evidence="2" type="ORF">K452DRAFT_283605</name>
</gene>
<feature type="compositionally biased region" description="Basic residues" evidence="1">
    <location>
        <begin position="44"/>
        <end position="57"/>
    </location>
</feature>
<dbReference type="Proteomes" id="UP000799438">
    <property type="component" value="Unassembled WGS sequence"/>
</dbReference>